<dbReference type="AlphaFoldDB" id="A0A1Y1HQL4"/>
<organism evidence="1 2">
    <name type="scientific">Klebsormidium nitens</name>
    <name type="common">Green alga</name>
    <name type="synonym">Ulothrix nitens</name>
    <dbReference type="NCBI Taxonomy" id="105231"/>
    <lineage>
        <taxon>Eukaryota</taxon>
        <taxon>Viridiplantae</taxon>
        <taxon>Streptophyta</taxon>
        <taxon>Klebsormidiophyceae</taxon>
        <taxon>Klebsormidiales</taxon>
        <taxon>Klebsormidiaceae</taxon>
        <taxon>Klebsormidium</taxon>
    </lineage>
</organism>
<gene>
    <name evidence="1" type="ORF">KFL_000270400</name>
</gene>
<proteinExistence type="predicted"/>
<keyword evidence="2" id="KW-1185">Reference proteome</keyword>
<dbReference type="PANTHER" id="PTHR37827:SF1">
    <property type="entry name" value="HNH DOMAIN-CONTAINING PROTEIN"/>
    <property type="match status" value="1"/>
</dbReference>
<protein>
    <recommendedName>
        <fullName evidence="3">HNH domain-containing protein</fullName>
    </recommendedName>
</protein>
<evidence type="ECO:0000313" key="1">
    <source>
        <dbReference type="EMBL" id="GAQ79281.1"/>
    </source>
</evidence>
<evidence type="ECO:0000313" key="2">
    <source>
        <dbReference type="Proteomes" id="UP000054558"/>
    </source>
</evidence>
<reference evidence="1 2" key="1">
    <citation type="journal article" date="2014" name="Nat. Commun.">
        <title>Klebsormidium flaccidum genome reveals primary factors for plant terrestrial adaptation.</title>
        <authorList>
            <person name="Hori K."/>
            <person name="Maruyama F."/>
            <person name="Fujisawa T."/>
            <person name="Togashi T."/>
            <person name="Yamamoto N."/>
            <person name="Seo M."/>
            <person name="Sato S."/>
            <person name="Yamada T."/>
            <person name="Mori H."/>
            <person name="Tajima N."/>
            <person name="Moriyama T."/>
            <person name="Ikeuchi M."/>
            <person name="Watanabe M."/>
            <person name="Wada H."/>
            <person name="Kobayashi K."/>
            <person name="Saito M."/>
            <person name="Masuda T."/>
            <person name="Sasaki-Sekimoto Y."/>
            <person name="Mashiguchi K."/>
            <person name="Awai K."/>
            <person name="Shimojima M."/>
            <person name="Masuda S."/>
            <person name="Iwai M."/>
            <person name="Nobusawa T."/>
            <person name="Narise T."/>
            <person name="Kondo S."/>
            <person name="Saito H."/>
            <person name="Sato R."/>
            <person name="Murakawa M."/>
            <person name="Ihara Y."/>
            <person name="Oshima-Yamada Y."/>
            <person name="Ohtaka K."/>
            <person name="Satoh M."/>
            <person name="Sonobe K."/>
            <person name="Ishii M."/>
            <person name="Ohtani R."/>
            <person name="Kanamori-Sato M."/>
            <person name="Honoki R."/>
            <person name="Miyazaki D."/>
            <person name="Mochizuki H."/>
            <person name="Umetsu J."/>
            <person name="Higashi K."/>
            <person name="Shibata D."/>
            <person name="Kamiya Y."/>
            <person name="Sato N."/>
            <person name="Nakamura Y."/>
            <person name="Tabata S."/>
            <person name="Ida S."/>
            <person name="Kurokawa K."/>
            <person name="Ohta H."/>
        </authorList>
    </citation>
    <scope>NUCLEOTIDE SEQUENCE [LARGE SCALE GENOMIC DNA]</scope>
    <source>
        <strain evidence="1 2">NIES-2285</strain>
    </source>
</reference>
<dbReference type="OrthoDB" id="533617at2759"/>
<accession>A0A1Y1HQL4</accession>
<dbReference type="STRING" id="105231.A0A1Y1HQL4"/>
<name>A0A1Y1HQL4_KLENI</name>
<dbReference type="Proteomes" id="UP000054558">
    <property type="component" value="Unassembled WGS sequence"/>
</dbReference>
<sequence>MKTRNRRVGSVRKQELEKVLRGVLSAYASGALSSQGEEPLSDLPEDSLKYVTDEMWDAGVLQPLCKEQLSGEESSVLAESSLQLHQSVGQLLEDLSFAADAEQASRICREAVAQWRALYRPQALETAAGQAQEESDEEEEDTPPGCCELCKRFMPLTFHHLVPKSTHKLVVKRKLFSKDEVNSRGINICRPCHSSIHRLIDHKQMAYEFNSLDKLLEHEGVQKWIAWAEKQRTVAKDHAIKGLRYHRTRRSETRLQPFLDSSSRGPEEAALKPPLFGCTPILPSS</sequence>
<dbReference type="EMBL" id="DF236976">
    <property type="protein sequence ID" value="GAQ79281.1"/>
    <property type="molecule type" value="Genomic_DNA"/>
</dbReference>
<dbReference type="OMA" id="TMPELIW"/>
<dbReference type="PANTHER" id="PTHR37827">
    <property type="entry name" value="TUDOR DOMAIN-CONTAINING PROTEIN"/>
    <property type="match status" value="1"/>
</dbReference>
<evidence type="ECO:0008006" key="3">
    <source>
        <dbReference type="Google" id="ProtNLM"/>
    </source>
</evidence>